<dbReference type="InterPro" id="IPR000515">
    <property type="entry name" value="MetI-like"/>
</dbReference>
<organism evidence="9 10">
    <name type="scientific">Candidatus Entotheonella gemina</name>
    <dbReference type="NCBI Taxonomy" id="1429439"/>
    <lineage>
        <taxon>Bacteria</taxon>
        <taxon>Pseudomonadati</taxon>
        <taxon>Nitrospinota/Tectimicrobiota group</taxon>
        <taxon>Candidatus Tectimicrobiota</taxon>
        <taxon>Candidatus Entotheonellia</taxon>
        <taxon>Candidatus Entotheonellales</taxon>
        <taxon>Candidatus Entotheonellaceae</taxon>
        <taxon>Candidatus Entotheonella</taxon>
    </lineage>
</organism>
<dbReference type="PANTHER" id="PTHR43163">
    <property type="entry name" value="DIPEPTIDE TRANSPORT SYSTEM PERMEASE PROTEIN DPPB-RELATED"/>
    <property type="match status" value="1"/>
</dbReference>
<gene>
    <name evidence="9" type="ORF">ETSY2_31735</name>
</gene>
<dbReference type="SUPFAM" id="SSF161098">
    <property type="entry name" value="MetI-like"/>
    <property type="match status" value="1"/>
</dbReference>
<comment type="similarity">
    <text evidence="7">Belongs to the binding-protein-dependent transport system permease family.</text>
</comment>
<keyword evidence="5 7" id="KW-1133">Transmembrane helix</keyword>
<evidence type="ECO:0000256" key="5">
    <source>
        <dbReference type="ARBA" id="ARBA00022989"/>
    </source>
</evidence>
<sequence length="258" mass="28057">RPLLMQYVAWLGQLVQGDWGSSILNGRPVLTDMLWYLPVSLELIGLALCVSITIALPSGILAAVRQNTWVDYSAMTTALVGVSAPDFFFGVVMLLLFTITFDVFPSSGWTPISQGVGVHLSHLIMPAITLGFSHAAILARMLRGTMLEVIRMEYITTARAKGVNGWVVIVKHALKNALIPVVTILGLQLGFLIGGAVVVETLFALPGLGSFGMQAIFARDYPQVQGFILFVALVFTCSNVLVDVLYAFIDPRIRYEAK</sequence>
<dbReference type="Proteomes" id="UP000019140">
    <property type="component" value="Unassembled WGS sequence"/>
</dbReference>
<protein>
    <recommendedName>
        <fullName evidence="8">ABC transmembrane type-1 domain-containing protein</fullName>
    </recommendedName>
</protein>
<evidence type="ECO:0000313" key="10">
    <source>
        <dbReference type="Proteomes" id="UP000019140"/>
    </source>
</evidence>
<keyword evidence="3" id="KW-1003">Cell membrane</keyword>
<accession>W4M2S3</accession>
<feature type="domain" description="ABC transmembrane type-1" evidence="8">
    <location>
        <begin position="37"/>
        <end position="246"/>
    </location>
</feature>
<evidence type="ECO:0000256" key="3">
    <source>
        <dbReference type="ARBA" id="ARBA00022475"/>
    </source>
</evidence>
<dbReference type="GO" id="GO:0071916">
    <property type="term" value="F:dipeptide transmembrane transporter activity"/>
    <property type="evidence" value="ECO:0007669"/>
    <property type="project" value="TreeGrafter"/>
</dbReference>
<feature type="non-terminal residue" evidence="9">
    <location>
        <position position="1"/>
    </location>
</feature>
<feature type="transmembrane region" description="Helical" evidence="7">
    <location>
        <begin position="178"/>
        <end position="204"/>
    </location>
</feature>
<keyword evidence="10" id="KW-1185">Reference proteome</keyword>
<evidence type="ECO:0000259" key="8">
    <source>
        <dbReference type="PROSITE" id="PS50928"/>
    </source>
</evidence>
<evidence type="ECO:0000256" key="1">
    <source>
        <dbReference type="ARBA" id="ARBA00004651"/>
    </source>
</evidence>
<keyword evidence="6 7" id="KW-0472">Membrane</keyword>
<name>W4M2S3_9BACT</name>
<evidence type="ECO:0000256" key="2">
    <source>
        <dbReference type="ARBA" id="ARBA00022448"/>
    </source>
</evidence>
<reference evidence="9 10" key="1">
    <citation type="journal article" date="2014" name="Nature">
        <title>An environmental bacterial taxon with a large and distinct metabolic repertoire.</title>
        <authorList>
            <person name="Wilson M.C."/>
            <person name="Mori T."/>
            <person name="Ruckert C."/>
            <person name="Uria A.R."/>
            <person name="Helf M.J."/>
            <person name="Takada K."/>
            <person name="Gernert C."/>
            <person name="Steffens U.A."/>
            <person name="Heycke N."/>
            <person name="Schmitt S."/>
            <person name="Rinke C."/>
            <person name="Helfrich E.J."/>
            <person name="Brachmann A.O."/>
            <person name="Gurgui C."/>
            <person name="Wakimoto T."/>
            <person name="Kracht M."/>
            <person name="Crusemann M."/>
            <person name="Hentschel U."/>
            <person name="Abe I."/>
            <person name="Matsunaga S."/>
            <person name="Kalinowski J."/>
            <person name="Takeyama H."/>
            <person name="Piel J."/>
        </authorList>
    </citation>
    <scope>NUCLEOTIDE SEQUENCE [LARGE SCALE GENOMIC DNA]</scope>
    <source>
        <strain evidence="10">TSY2</strain>
    </source>
</reference>
<keyword evidence="4 7" id="KW-0812">Transmembrane</keyword>
<dbReference type="AlphaFoldDB" id="W4M2S3"/>
<comment type="caution">
    <text evidence="9">The sequence shown here is derived from an EMBL/GenBank/DDBJ whole genome shotgun (WGS) entry which is preliminary data.</text>
</comment>
<evidence type="ECO:0000313" key="9">
    <source>
        <dbReference type="EMBL" id="ETX03932.1"/>
    </source>
</evidence>
<dbReference type="InterPro" id="IPR035906">
    <property type="entry name" value="MetI-like_sf"/>
</dbReference>
<dbReference type="HOGENOM" id="CLU_1075591_0_0_7"/>
<feature type="transmembrane region" description="Helical" evidence="7">
    <location>
        <begin position="76"/>
        <end position="99"/>
    </location>
</feature>
<proteinExistence type="inferred from homology"/>
<feature type="transmembrane region" description="Helical" evidence="7">
    <location>
        <begin position="43"/>
        <end position="64"/>
    </location>
</feature>
<evidence type="ECO:0000256" key="7">
    <source>
        <dbReference type="RuleBase" id="RU363032"/>
    </source>
</evidence>
<keyword evidence="2 7" id="KW-0813">Transport</keyword>
<feature type="transmembrane region" description="Helical" evidence="7">
    <location>
        <begin position="224"/>
        <end position="249"/>
    </location>
</feature>
<dbReference type="Gene3D" id="1.10.3720.10">
    <property type="entry name" value="MetI-like"/>
    <property type="match status" value="1"/>
</dbReference>
<feature type="transmembrane region" description="Helical" evidence="7">
    <location>
        <begin position="119"/>
        <end position="142"/>
    </location>
</feature>
<dbReference type="EMBL" id="AZHX01001347">
    <property type="protein sequence ID" value="ETX03932.1"/>
    <property type="molecule type" value="Genomic_DNA"/>
</dbReference>
<dbReference type="PANTHER" id="PTHR43163:SF6">
    <property type="entry name" value="DIPEPTIDE TRANSPORT SYSTEM PERMEASE PROTEIN DPPB-RELATED"/>
    <property type="match status" value="1"/>
</dbReference>
<dbReference type="PROSITE" id="PS50928">
    <property type="entry name" value="ABC_TM1"/>
    <property type="match status" value="1"/>
</dbReference>
<dbReference type="GO" id="GO:0005886">
    <property type="term" value="C:plasma membrane"/>
    <property type="evidence" value="ECO:0007669"/>
    <property type="project" value="UniProtKB-SubCell"/>
</dbReference>
<comment type="subcellular location">
    <subcellularLocation>
        <location evidence="1 7">Cell membrane</location>
        <topology evidence="1 7">Multi-pass membrane protein</topology>
    </subcellularLocation>
</comment>
<dbReference type="CDD" id="cd06261">
    <property type="entry name" value="TM_PBP2"/>
    <property type="match status" value="1"/>
</dbReference>
<dbReference type="Pfam" id="PF00528">
    <property type="entry name" value="BPD_transp_1"/>
    <property type="match status" value="1"/>
</dbReference>
<evidence type="ECO:0000256" key="6">
    <source>
        <dbReference type="ARBA" id="ARBA00023136"/>
    </source>
</evidence>
<evidence type="ECO:0000256" key="4">
    <source>
        <dbReference type="ARBA" id="ARBA00022692"/>
    </source>
</evidence>